<evidence type="ECO:0000256" key="3">
    <source>
        <dbReference type="ARBA" id="ARBA00022618"/>
    </source>
</evidence>
<organism evidence="11 12">
    <name type="scientific">Tumebacillus flagellatus</name>
    <dbReference type="NCBI Taxonomy" id="1157490"/>
    <lineage>
        <taxon>Bacteria</taxon>
        <taxon>Bacillati</taxon>
        <taxon>Bacillota</taxon>
        <taxon>Bacilli</taxon>
        <taxon>Bacillales</taxon>
        <taxon>Alicyclobacillaceae</taxon>
        <taxon>Tumebacillus</taxon>
    </lineage>
</organism>
<sequence>MHETPSTIAETYTSKTPKPTQKRRPNWKALLFIVVFFLLIVVAGFLQSPLSAVNTIDVKGNHEIRYDEIVRASGITKGMSFWRISSKKSADAILKAYPVIKTADIQVSWTGNVVIAVAEKAVSGTLVAKDGFYSILQDGTVLEKAAKPDDSMPLITMETLPALKPGVVVQDANLQALAKQIPEVERSTLDQISEVRIPAKGPWQVFMRDKFEVRVPEKVFADKMNEYQKFRNSLPADTPPGILNLLESNYMQEYKNTAKKEGE</sequence>
<dbReference type="RefSeq" id="WP_038087840.1">
    <property type="nucleotide sequence ID" value="NZ_JMIR01000013.1"/>
</dbReference>
<evidence type="ECO:0000256" key="4">
    <source>
        <dbReference type="ARBA" id="ARBA00022692"/>
    </source>
</evidence>
<dbReference type="STRING" id="1157490.EL26_10810"/>
<comment type="subcellular location">
    <subcellularLocation>
        <location evidence="1">Membrane</location>
    </subcellularLocation>
</comment>
<dbReference type="PANTHER" id="PTHR37820">
    <property type="entry name" value="CELL DIVISION PROTEIN DIVIB"/>
    <property type="match status" value="1"/>
</dbReference>
<keyword evidence="2" id="KW-1003">Cell membrane</keyword>
<protein>
    <recommendedName>
        <fullName evidence="10">POTRA domain-containing protein</fullName>
    </recommendedName>
</protein>
<feature type="region of interest" description="Disordered" evidence="8">
    <location>
        <begin position="1"/>
        <end position="22"/>
    </location>
</feature>
<dbReference type="PROSITE" id="PS51779">
    <property type="entry name" value="POTRA"/>
    <property type="match status" value="1"/>
</dbReference>
<dbReference type="EMBL" id="JMIR01000013">
    <property type="protein sequence ID" value="KEO83177.1"/>
    <property type="molecule type" value="Genomic_DNA"/>
</dbReference>
<gene>
    <name evidence="11" type="ORF">EL26_10810</name>
</gene>
<keyword evidence="7" id="KW-0131">Cell cycle</keyword>
<dbReference type="InterPro" id="IPR034746">
    <property type="entry name" value="POTRA"/>
</dbReference>
<keyword evidence="5 9" id="KW-1133">Transmembrane helix</keyword>
<dbReference type="AlphaFoldDB" id="A0A074MB75"/>
<evidence type="ECO:0000256" key="5">
    <source>
        <dbReference type="ARBA" id="ARBA00022989"/>
    </source>
</evidence>
<evidence type="ECO:0000256" key="7">
    <source>
        <dbReference type="ARBA" id="ARBA00023306"/>
    </source>
</evidence>
<evidence type="ECO:0000313" key="11">
    <source>
        <dbReference type="EMBL" id="KEO83177.1"/>
    </source>
</evidence>
<evidence type="ECO:0000256" key="8">
    <source>
        <dbReference type="SAM" id="MobiDB-lite"/>
    </source>
</evidence>
<feature type="transmembrane region" description="Helical" evidence="9">
    <location>
        <begin position="27"/>
        <end position="46"/>
    </location>
</feature>
<dbReference type="GO" id="GO:0005886">
    <property type="term" value="C:plasma membrane"/>
    <property type="evidence" value="ECO:0007669"/>
    <property type="project" value="TreeGrafter"/>
</dbReference>
<dbReference type="eggNOG" id="COG1589">
    <property type="taxonomic scope" value="Bacteria"/>
</dbReference>
<name>A0A074MB75_9BACL</name>
<accession>A0A074MB75</accession>
<dbReference type="PANTHER" id="PTHR37820:SF1">
    <property type="entry name" value="CELL DIVISION PROTEIN FTSQ"/>
    <property type="match status" value="1"/>
</dbReference>
<dbReference type="InterPro" id="IPR013685">
    <property type="entry name" value="POTRA_FtsQ_type"/>
</dbReference>
<evidence type="ECO:0000256" key="1">
    <source>
        <dbReference type="ARBA" id="ARBA00004370"/>
    </source>
</evidence>
<reference evidence="11 12" key="1">
    <citation type="journal article" date="2013" name="Int. J. Syst. Evol. Microbiol.">
        <title>Tumebacillus flagellatus sp. nov., an alpha-amylase/pullulanase-producing bacterium isolated from cassava wastewater.</title>
        <authorList>
            <person name="Wang Q."/>
            <person name="Xie N."/>
            <person name="Qin Y."/>
            <person name="Shen N."/>
            <person name="Zhu J."/>
            <person name="Mi H."/>
            <person name="Huang R."/>
        </authorList>
    </citation>
    <scope>NUCLEOTIDE SEQUENCE [LARGE SCALE GENOMIC DNA]</scope>
    <source>
        <strain evidence="11 12">GST4</strain>
    </source>
</reference>
<feature type="compositionally biased region" description="Polar residues" evidence="8">
    <location>
        <begin position="1"/>
        <end position="19"/>
    </location>
</feature>
<dbReference type="OrthoDB" id="1819027at2"/>
<keyword evidence="6 9" id="KW-0472">Membrane</keyword>
<dbReference type="Pfam" id="PF08478">
    <property type="entry name" value="POTRA_1"/>
    <property type="match status" value="1"/>
</dbReference>
<feature type="domain" description="POTRA" evidence="10">
    <location>
        <begin position="51"/>
        <end position="120"/>
    </location>
</feature>
<dbReference type="InterPro" id="IPR050487">
    <property type="entry name" value="FtsQ_DivIB"/>
</dbReference>
<keyword evidence="4 9" id="KW-0812">Transmembrane</keyword>
<evidence type="ECO:0000256" key="2">
    <source>
        <dbReference type="ARBA" id="ARBA00022475"/>
    </source>
</evidence>
<evidence type="ECO:0000256" key="9">
    <source>
        <dbReference type="SAM" id="Phobius"/>
    </source>
</evidence>
<keyword evidence="3" id="KW-0132">Cell division</keyword>
<dbReference type="Proteomes" id="UP000027931">
    <property type="component" value="Unassembled WGS sequence"/>
</dbReference>
<evidence type="ECO:0000256" key="6">
    <source>
        <dbReference type="ARBA" id="ARBA00023136"/>
    </source>
</evidence>
<keyword evidence="12" id="KW-1185">Reference proteome</keyword>
<dbReference type="Gene3D" id="3.40.50.10960">
    <property type="match status" value="1"/>
</dbReference>
<dbReference type="InterPro" id="IPR005548">
    <property type="entry name" value="Cell_div_FtsQ/DivIB_C"/>
</dbReference>
<evidence type="ECO:0000313" key="12">
    <source>
        <dbReference type="Proteomes" id="UP000027931"/>
    </source>
</evidence>
<proteinExistence type="predicted"/>
<dbReference type="Pfam" id="PF03799">
    <property type="entry name" value="FtsQ_DivIB_C"/>
    <property type="match status" value="1"/>
</dbReference>
<evidence type="ECO:0000259" key="10">
    <source>
        <dbReference type="PROSITE" id="PS51779"/>
    </source>
</evidence>
<dbReference type="GO" id="GO:0051301">
    <property type="term" value="P:cell division"/>
    <property type="evidence" value="ECO:0007669"/>
    <property type="project" value="UniProtKB-KW"/>
</dbReference>
<comment type="caution">
    <text evidence="11">The sequence shown here is derived from an EMBL/GenBank/DDBJ whole genome shotgun (WGS) entry which is preliminary data.</text>
</comment>